<feature type="domain" description="Amidohydrolase-related" evidence="2">
    <location>
        <begin position="113"/>
        <end position="391"/>
    </location>
</feature>
<accession>A0A381U3G6</accession>
<dbReference type="GO" id="GO:0019748">
    <property type="term" value="P:secondary metabolic process"/>
    <property type="evidence" value="ECO:0007669"/>
    <property type="project" value="TreeGrafter"/>
</dbReference>
<gene>
    <name evidence="3" type="ORF">METZ01_LOCUS75629</name>
</gene>
<dbReference type="AlphaFoldDB" id="A0A381U3G6"/>
<reference evidence="3" key="1">
    <citation type="submission" date="2018-05" db="EMBL/GenBank/DDBJ databases">
        <authorList>
            <person name="Lanie J.A."/>
            <person name="Ng W.-L."/>
            <person name="Kazmierczak K.M."/>
            <person name="Andrzejewski T.M."/>
            <person name="Davidsen T.M."/>
            <person name="Wayne K.J."/>
            <person name="Tettelin H."/>
            <person name="Glass J.I."/>
            <person name="Rusch D."/>
            <person name="Podicherti R."/>
            <person name="Tsui H.-C.T."/>
            <person name="Winkler M.E."/>
        </authorList>
    </citation>
    <scope>NUCLEOTIDE SEQUENCE</scope>
</reference>
<proteinExistence type="predicted"/>
<dbReference type="InterPro" id="IPR032466">
    <property type="entry name" value="Metal_Hydrolase"/>
</dbReference>
<dbReference type="GO" id="GO:0016787">
    <property type="term" value="F:hydrolase activity"/>
    <property type="evidence" value="ECO:0007669"/>
    <property type="project" value="InterPro"/>
</dbReference>
<protein>
    <recommendedName>
        <fullName evidence="2">Amidohydrolase-related domain-containing protein</fullName>
    </recommendedName>
</protein>
<organism evidence="3">
    <name type="scientific">marine metagenome</name>
    <dbReference type="NCBI Taxonomy" id="408172"/>
    <lineage>
        <taxon>unclassified sequences</taxon>
        <taxon>metagenomes</taxon>
        <taxon>ecological metagenomes</taxon>
    </lineage>
</organism>
<sequence>MPRQYYGGELPDYFIVDSDSHVDESKCELWKRFPADLQHLAPRQFQDPNWQDIEHVSRGSDLGSTRKYDNIWVLEHSKVFPNSDYRTGPYGKLATFAPHSAEQWFNREGERDPKERVKDLDEEGFDLTFVFCVLHQNLLNTIDNPEIALHFARGWNDWISEWTDGFRDRIRGTAILPLHDIDLALEELRRASEMGLGGAYLPCQFKGEWLYKEKFHPVLEECQKLGFPVSIHQQLHMSVGMKRLDNEFLKHLFMGIDAPFSVCGFIASGILDKFPDLKIAWIEQGAGWLPYFLDRLEEHYEIMPGMVPNPRFAKPKEYFGEQLFIAFEPEEADYLPFLVSKVGAGGLLIGSDYSHFDCLSPLTVQKVLDHPDINDLDKKRILSDNGINFWNLDPSSYSRKIPWITRDTI</sequence>
<keyword evidence="1" id="KW-0456">Lyase</keyword>
<dbReference type="PANTHER" id="PTHR21240">
    <property type="entry name" value="2-AMINO-3-CARBOXYLMUCONATE-6-SEMIALDEHYDE DECARBOXYLASE"/>
    <property type="match status" value="1"/>
</dbReference>
<evidence type="ECO:0000256" key="1">
    <source>
        <dbReference type="ARBA" id="ARBA00023239"/>
    </source>
</evidence>
<evidence type="ECO:0000313" key="3">
    <source>
        <dbReference type="EMBL" id="SVA22775.1"/>
    </source>
</evidence>
<dbReference type="InterPro" id="IPR006680">
    <property type="entry name" value="Amidohydro-rel"/>
</dbReference>
<dbReference type="InterPro" id="IPR032465">
    <property type="entry name" value="ACMSD"/>
</dbReference>
<dbReference type="PANTHER" id="PTHR21240:SF30">
    <property type="entry name" value="AMIDOHYDROLASE-RELATED DOMAIN-CONTAINING PROTEIN-RELATED"/>
    <property type="match status" value="1"/>
</dbReference>
<dbReference type="Pfam" id="PF04909">
    <property type="entry name" value="Amidohydro_2"/>
    <property type="match status" value="1"/>
</dbReference>
<dbReference type="Gene3D" id="3.20.20.140">
    <property type="entry name" value="Metal-dependent hydrolases"/>
    <property type="match status" value="1"/>
</dbReference>
<dbReference type="EMBL" id="UINC01005666">
    <property type="protein sequence ID" value="SVA22775.1"/>
    <property type="molecule type" value="Genomic_DNA"/>
</dbReference>
<evidence type="ECO:0000259" key="2">
    <source>
        <dbReference type="Pfam" id="PF04909"/>
    </source>
</evidence>
<dbReference type="GO" id="GO:0016831">
    <property type="term" value="F:carboxy-lyase activity"/>
    <property type="evidence" value="ECO:0007669"/>
    <property type="project" value="InterPro"/>
</dbReference>
<dbReference type="GO" id="GO:0005829">
    <property type="term" value="C:cytosol"/>
    <property type="evidence" value="ECO:0007669"/>
    <property type="project" value="TreeGrafter"/>
</dbReference>
<name>A0A381U3G6_9ZZZZ</name>
<dbReference type="SUPFAM" id="SSF51556">
    <property type="entry name" value="Metallo-dependent hydrolases"/>
    <property type="match status" value="1"/>
</dbReference>